<comment type="caution">
    <text evidence="1">The sequence shown here is derived from an EMBL/GenBank/DDBJ whole genome shotgun (WGS) entry which is preliminary data.</text>
</comment>
<organism evidence="1 2">
    <name type="scientific">Metabacillus litoralis</name>
    <dbReference type="NCBI Taxonomy" id="152268"/>
    <lineage>
        <taxon>Bacteria</taxon>
        <taxon>Bacillati</taxon>
        <taxon>Bacillota</taxon>
        <taxon>Bacilli</taxon>
        <taxon>Bacillales</taxon>
        <taxon>Bacillaceae</taxon>
        <taxon>Metabacillus</taxon>
    </lineage>
</organism>
<dbReference type="Proteomes" id="UP000321363">
    <property type="component" value="Unassembled WGS sequence"/>
</dbReference>
<evidence type="ECO:0000313" key="1">
    <source>
        <dbReference type="EMBL" id="TXC92702.1"/>
    </source>
</evidence>
<gene>
    <name evidence="1" type="ORF">FS935_00380</name>
</gene>
<dbReference type="AlphaFoldDB" id="A0A5C6WA39"/>
<proteinExistence type="predicted"/>
<name>A0A5C6WA39_9BACI</name>
<dbReference type="RefSeq" id="WP_146945562.1">
    <property type="nucleotide sequence ID" value="NZ_VOQF01000001.1"/>
</dbReference>
<sequence>MIGKANSNEASREIRIGYDNIENVGQIDIEKVITDTENQGIVDNFLMIYLYKEKILDTNKDIDKPDVHISVMSPKQSTGLIDSRLWFTNEGAVIGIRSGESWDQVDYFEINKSDANYIKEQIEYQED</sequence>
<reference evidence="1 2" key="1">
    <citation type="journal article" date="2005" name="Int. J. Syst. Evol. Microbiol.">
        <title>Bacillus litoralis sp. nov., isolated from a tidal flat of the Yellow Sea in Korea.</title>
        <authorList>
            <person name="Yoon J.H."/>
            <person name="Oh T.K."/>
        </authorList>
    </citation>
    <scope>NUCLEOTIDE SEQUENCE [LARGE SCALE GENOMIC DNA]</scope>
    <source>
        <strain evidence="1 2">SW-211</strain>
    </source>
</reference>
<accession>A0A5C6WA39</accession>
<protein>
    <submittedName>
        <fullName evidence="1">Uncharacterized protein</fullName>
    </submittedName>
</protein>
<evidence type="ECO:0000313" key="2">
    <source>
        <dbReference type="Proteomes" id="UP000321363"/>
    </source>
</evidence>
<dbReference type="OrthoDB" id="2870746at2"/>
<keyword evidence="2" id="KW-1185">Reference proteome</keyword>
<dbReference type="EMBL" id="VOQF01000001">
    <property type="protein sequence ID" value="TXC92702.1"/>
    <property type="molecule type" value="Genomic_DNA"/>
</dbReference>